<gene>
    <name evidence="1" type="ORF">CEXT_615441</name>
</gene>
<protein>
    <submittedName>
        <fullName evidence="1">Uncharacterized protein</fullName>
    </submittedName>
</protein>
<accession>A0AAV4QJI0</accession>
<evidence type="ECO:0000313" key="1">
    <source>
        <dbReference type="EMBL" id="GIY08409.1"/>
    </source>
</evidence>
<sequence>MSEQTQKRDRAIYLLRNCCGSGFGIILSTIREEVGVREGVGKGSWVSFWGWVQAGKWVPKIDVQQQHLVRDVVYNAGTSMRHIFMPTRPDMGHTQLNRFVGGVCLTRVSLDPKRVLIKSVLKRPFSFSLGSLFI</sequence>
<evidence type="ECO:0000313" key="2">
    <source>
        <dbReference type="Proteomes" id="UP001054945"/>
    </source>
</evidence>
<dbReference type="EMBL" id="BPLR01006241">
    <property type="protein sequence ID" value="GIY08409.1"/>
    <property type="molecule type" value="Genomic_DNA"/>
</dbReference>
<name>A0AAV4QJI0_CAEEX</name>
<reference evidence="1 2" key="1">
    <citation type="submission" date="2021-06" db="EMBL/GenBank/DDBJ databases">
        <title>Caerostris extrusa draft genome.</title>
        <authorList>
            <person name="Kono N."/>
            <person name="Arakawa K."/>
        </authorList>
    </citation>
    <scope>NUCLEOTIDE SEQUENCE [LARGE SCALE GENOMIC DNA]</scope>
</reference>
<comment type="caution">
    <text evidence="1">The sequence shown here is derived from an EMBL/GenBank/DDBJ whole genome shotgun (WGS) entry which is preliminary data.</text>
</comment>
<organism evidence="1 2">
    <name type="scientific">Caerostris extrusa</name>
    <name type="common">Bark spider</name>
    <name type="synonym">Caerostris bankana</name>
    <dbReference type="NCBI Taxonomy" id="172846"/>
    <lineage>
        <taxon>Eukaryota</taxon>
        <taxon>Metazoa</taxon>
        <taxon>Ecdysozoa</taxon>
        <taxon>Arthropoda</taxon>
        <taxon>Chelicerata</taxon>
        <taxon>Arachnida</taxon>
        <taxon>Araneae</taxon>
        <taxon>Araneomorphae</taxon>
        <taxon>Entelegynae</taxon>
        <taxon>Araneoidea</taxon>
        <taxon>Araneidae</taxon>
        <taxon>Caerostris</taxon>
    </lineage>
</organism>
<proteinExistence type="predicted"/>
<dbReference type="Proteomes" id="UP001054945">
    <property type="component" value="Unassembled WGS sequence"/>
</dbReference>
<keyword evidence="2" id="KW-1185">Reference proteome</keyword>
<dbReference type="AlphaFoldDB" id="A0AAV4QJI0"/>